<feature type="domain" description="EGF-like" evidence="18">
    <location>
        <begin position="1896"/>
        <end position="1927"/>
    </location>
</feature>
<dbReference type="InterPro" id="IPR002919">
    <property type="entry name" value="TIL_dom"/>
</dbReference>
<feature type="domain" description="VWFC" evidence="19">
    <location>
        <begin position="2471"/>
        <end position="2536"/>
    </location>
</feature>
<feature type="domain" description="VWFC" evidence="19">
    <location>
        <begin position="2413"/>
        <end position="2470"/>
    </location>
</feature>
<dbReference type="GO" id="GO:0016020">
    <property type="term" value="C:membrane"/>
    <property type="evidence" value="ECO:0007669"/>
    <property type="project" value="UniProtKB-SubCell"/>
</dbReference>
<feature type="domain" description="EGF-like" evidence="18">
    <location>
        <begin position="1160"/>
        <end position="1191"/>
    </location>
</feature>
<dbReference type="SMART" id="SM00832">
    <property type="entry name" value="C8"/>
    <property type="match status" value="1"/>
</dbReference>
<keyword evidence="13 16" id="KW-1015">Disulfide bond</keyword>
<dbReference type="FunFam" id="2.10.25.10:FF:000240">
    <property type="entry name" value="Vitamin K-dependent protein S"/>
    <property type="match status" value="5"/>
</dbReference>
<feature type="domain" description="EGF-like" evidence="18">
    <location>
        <begin position="1192"/>
        <end position="1223"/>
    </location>
</feature>
<evidence type="ECO:0000256" key="1">
    <source>
        <dbReference type="ARBA" id="ARBA00004479"/>
    </source>
</evidence>
<feature type="domain" description="EGF-like" evidence="18">
    <location>
        <begin position="573"/>
        <end position="614"/>
    </location>
</feature>
<feature type="domain" description="EGF-like" evidence="18">
    <location>
        <begin position="1928"/>
        <end position="1959"/>
    </location>
</feature>
<feature type="domain" description="EGF-like" evidence="18">
    <location>
        <begin position="2102"/>
        <end position="2142"/>
    </location>
</feature>
<dbReference type="SMART" id="SM00181">
    <property type="entry name" value="EGF"/>
    <property type="match status" value="57"/>
</dbReference>
<dbReference type="FunFam" id="2.10.25.10:FF:000059">
    <property type="entry name" value="Mannan-binding lectin serine protease 1"/>
    <property type="match status" value="1"/>
</dbReference>
<feature type="disulfide bond" evidence="16">
    <location>
        <begin position="1260"/>
        <end position="1270"/>
    </location>
</feature>
<feature type="disulfide bond" evidence="16">
    <location>
        <begin position="1501"/>
        <end position="1510"/>
    </location>
</feature>
<feature type="disulfide bond" evidence="16">
    <location>
        <begin position="1245"/>
        <end position="1254"/>
    </location>
</feature>
<dbReference type="RefSeq" id="XP_035668243.1">
    <property type="nucleotide sequence ID" value="XM_035812350.1"/>
</dbReference>
<dbReference type="Proteomes" id="UP000001554">
    <property type="component" value="Chromosome 1"/>
</dbReference>
<dbReference type="CDD" id="cd00054">
    <property type="entry name" value="EGF_CA"/>
    <property type="match status" value="1"/>
</dbReference>
<dbReference type="Gene3D" id="2.10.70.10">
    <property type="entry name" value="Complement Module, domain 1"/>
    <property type="match status" value="2"/>
</dbReference>
<feature type="disulfide bond" evidence="16">
    <location>
        <begin position="1804"/>
        <end position="1814"/>
    </location>
</feature>
<evidence type="ECO:0000256" key="17">
    <source>
        <dbReference type="SAM" id="SignalP"/>
    </source>
</evidence>
<dbReference type="InterPro" id="IPR013032">
    <property type="entry name" value="EGF-like_CS"/>
</dbReference>
<keyword evidence="11" id="KW-0175">Coiled coil</keyword>
<keyword evidence="8" id="KW-0677">Repeat</keyword>
<reference evidence="21" key="1">
    <citation type="journal article" date="2020" name="Nat. Ecol. Evol.">
        <title>Deeply conserved synteny resolves early events in vertebrate evolution.</title>
        <authorList>
            <person name="Simakov O."/>
            <person name="Marletaz F."/>
            <person name="Yue J.X."/>
            <person name="O'Connell B."/>
            <person name="Jenkins J."/>
            <person name="Brandt A."/>
            <person name="Calef R."/>
            <person name="Tung C.H."/>
            <person name="Huang T.K."/>
            <person name="Schmutz J."/>
            <person name="Satoh N."/>
            <person name="Yu J.K."/>
            <person name="Putnam N.H."/>
            <person name="Green R.E."/>
            <person name="Rokhsar D.S."/>
        </authorList>
    </citation>
    <scope>NUCLEOTIDE SEQUENCE [LARGE SCALE GENOMIC DNA]</scope>
    <source>
        <strain evidence="21">S238N-H82</strain>
    </source>
</reference>
<dbReference type="PROSITE" id="PS50184">
    <property type="entry name" value="VWFC_2"/>
    <property type="match status" value="14"/>
</dbReference>
<feature type="domain" description="EGF-like" evidence="18">
    <location>
        <begin position="1128"/>
        <end position="1159"/>
    </location>
</feature>
<accession>A0A9J7KQI2</accession>
<dbReference type="KEGG" id="bfo:118410575"/>
<feature type="disulfide bond" evidence="16">
    <location>
        <begin position="1629"/>
        <end position="1638"/>
    </location>
</feature>
<feature type="domain" description="EGF-like" evidence="18">
    <location>
        <begin position="1800"/>
        <end position="1831"/>
    </location>
</feature>
<keyword evidence="9" id="KW-0106">Calcium</keyword>
<dbReference type="Pfam" id="PF07974">
    <property type="entry name" value="EGF_2"/>
    <property type="match status" value="1"/>
</dbReference>
<evidence type="ECO:0000256" key="10">
    <source>
        <dbReference type="ARBA" id="ARBA00022989"/>
    </source>
</evidence>
<feature type="domain" description="VWFC" evidence="19">
    <location>
        <begin position="3025"/>
        <end position="3087"/>
    </location>
</feature>
<keyword evidence="21" id="KW-1185">Reference proteome</keyword>
<evidence type="ECO:0000256" key="6">
    <source>
        <dbReference type="ARBA" id="ARBA00022692"/>
    </source>
</evidence>
<feature type="domain" description="EGF-like" evidence="18">
    <location>
        <begin position="2024"/>
        <end position="2055"/>
    </location>
</feature>
<dbReference type="Pfam" id="PF12947">
    <property type="entry name" value="EGF_3"/>
    <property type="match status" value="2"/>
</dbReference>
<feature type="domain" description="EGF-like" evidence="18">
    <location>
        <begin position="1512"/>
        <end position="1543"/>
    </location>
</feature>
<keyword evidence="3" id="KW-0964">Secreted</keyword>
<evidence type="ECO:0000313" key="21">
    <source>
        <dbReference type="Proteomes" id="UP000001554"/>
    </source>
</evidence>
<evidence type="ECO:0000259" key="20">
    <source>
        <dbReference type="PROSITE" id="PS51233"/>
    </source>
</evidence>
<dbReference type="InterPro" id="IPR026823">
    <property type="entry name" value="cEGF"/>
</dbReference>
<dbReference type="FunFam" id="2.10.25.10:FF:000010">
    <property type="entry name" value="Pro-epidermal growth factor"/>
    <property type="match status" value="2"/>
</dbReference>
<dbReference type="PANTHER" id="PTHR14949:SF55">
    <property type="entry name" value="WNT INHIBITORY FACTOR 1"/>
    <property type="match status" value="1"/>
</dbReference>
<dbReference type="InterPro" id="IPR049883">
    <property type="entry name" value="NOTCH1_EGF-like"/>
</dbReference>
<dbReference type="PANTHER" id="PTHR14949">
    <property type="entry name" value="EGF-LIKE-DOMAIN, MULTIPLE 7, 8"/>
    <property type="match status" value="1"/>
</dbReference>
<feature type="disulfide bond" evidence="16">
    <location>
        <begin position="1181"/>
        <end position="1190"/>
    </location>
</feature>
<dbReference type="GO" id="GO:0009986">
    <property type="term" value="C:cell surface"/>
    <property type="evidence" value="ECO:0000318"/>
    <property type="project" value="GO_Central"/>
</dbReference>
<gene>
    <name evidence="22" type="primary">LOC118410575</name>
</gene>
<keyword evidence="15" id="KW-0325">Glycoprotein</keyword>
<feature type="domain" description="EGF-like" evidence="18">
    <location>
        <begin position="451"/>
        <end position="491"/>
    </location>
</feature>
<feature type="domain" description="EGF-like" evidence="18">
    <location>
        <begin position="1640"/>
        <end position="1671"/>
    </location>
</feature>
<feature type="domain" description="EGF-like" evidence="18">
    <location>
        <begin position="1256"/>
        <end position="1287"/>
    </location>
</feature>
<feature type="domain" description="EGF-like" evidence="18">
    <location>
        <begin position="863"/>
        <end position="904"/>
    </location>
</feature>
<feature type="disulfide bond" evidence="16">
    <location>
        <begin position="1821"/>
        <end position="1830"/>
    </location>
</feature>
<dbReference type="InterPro" id="IPR001881">
    <property type="entry name" value="EGF-like_Ca-bd_dom"/>
</dbReference>
<dbReference type="FunFam" id="2.10.25.10:FF:000009">
    <property type="entry name" value="Low-density lipoprotein receptor isoform 1"/>
    <property type="match status" value="1"/>
</dbReference>
<evidence type="ECO:0000256" key="11">
    <source>
        <dbReference type="ARBA" id="ARBA00023054"/>
    </source>
</evidence>
<evidence type="ECO:0000256" key="3">
    <source>
        <dbReference type="ARBA" id="ARBA00022525"/>
    </source>
</evidence>
<dbReference type="SMART" id="SM00179">
    <property type="entry name" value="EGF_CA"/>
    <property type="match status" value="21"/>
</dbReference>
<feature type="domain" description="EGF-like" evidence="18">
    <location>
        <begin position="1384"/>
        <end position="1415"/>
    </location>
</feature>
<feature type="disulfide bond" evidence="16">
    <location>
        <begin position="1484"/>
        <end position="1494"/>
    </location>
</feature>
<feature type="disulfide bond" evidence="16">
    <location>
        <begin position="1132"/>
        <end position="1142"/>
    </location>
</feature>
<evidence type="ECO:0000256" key="9">
    <source>
        <dbReference type="ARBA" id="ARBA00022837"/>
    </source>
</evidence>
<protein>
    <submittedName>
        <fullName evidence="22">Kielin/chordin-like protein isoform X1</fullName>
    </submittedName>
</protein>
<dbReference type="OrthoDB" id="10045365at2759"/>
<evidence type="ECO:0000256" key="15">
    <source>
        <dbReference type="ARBA" id="ARBA00023180"/>
    </source>
</evidence>
<feature type="disulfide bond" evidence="16">
    <location>
        <begin position="1981"/>
        <end position="1990"/>
    </location>
</feature>
<feature type="disulfide bond" evidence="16">
    <location>
        <begin position="1996"/>
        <end position="2006"/>
    </location>
</feature>
<feature type="domain" description="EGF-like" evidence="18">
    <location>
        <begin position="1288"/>
        <end position="1319"/>
    </location>
</feature>
<organism evidence="21 22">
    <name type="scientific">Branchiostoma floridae</name>
    <name type="common">Florida lancelet</name>
    <name type="synonym">Amphioxus</name>
    <dbReference type="NCBI Taxonomy" id="7739"/>
    <lineage>
        <taxon>Eukaryota</taxon>
        <taxon>Metazoa</taxon>
        <taxon>Chordata</taxon>
        <taxon>Cephalochordata</taxon>
        <taxon>Leptocardii</taxon>
        <taxon>Amphioxiformes</taxon>
        <taxon>Branchiostomatidae</taxon>
        <taxon>Branchiostoma</taxon>
    </lineage>
</organism>
<dbReference type="GO" id="GO:0006897">
    <property type="term" value="P:endocytosis"/>
    <property type="evidence" value="ECO:0007669"/>
    <property type="project" value="UniProtKB-KW"/>
</dbReference>
<dbReference type="CDD" id="cd19941">
    <property type="entry name" value="TIL"/>
    <property type="match status" value="1"/>
</dbReference>
<dbReference type="InterPro" id="IPR000152">
    <property type="entry name" value="EGF-type_Asp/Asn_hydroxyl_site"/>
</dbReference>
<feature type="domain" description="EGF-like" evidence="18">
    <location>
        <begin position="736"/>
        <end position="777"/>
    </location>
</feature>
<reference evidence="22" key="2">
    <citation type="submission" date="2025-08" db="UniProtKB">
        <authorList>
            <consortium name="RefSeq"/>
        </authorList>
    </citation>
    <scope>IDENTIFICATION</scope>
    <source>
        <strain evidence="22">S238N-H82</strain>
        <tissue evidence="22">Testes</tissue>
    </source>
</reference>
<feature type="domain" description="EGF-like" evidence="18">
    <location>
        <begin position="1992"/>
        <end position="2023"/>
    </location>
</feature>
<dbReference type="PROSITE" id="PS01187">
    <property type="entry name" value="EGF_CA"/>
    <property type="match status" value="7"/>
</dbReference>
<feature type="domain" description="EGF-like" evidence="18">
    <location>
        <begin position="1576"/>
        <end position="1607"/>
    </location>
</feature>
<dbReference type="GO" id="GO:0005102">
    <property type="term" value="F:signaling receptor binding"/>
    <property type="evidence" value="ECO:0000318"/>
    <property type="project" value="GO_Central"/>
</dbReference>
<dbReference type="SMART" id="SM00215">
    <property type="entry name" value="VWC_out"/>
    <property type="match status" value="9"/>
</dbReference>
<dbReference type="PROSITE" id="PS01208">
    <property type="entry name" value="VWFC_1"/>
    <property type="match status" value="7"/>
</dbReference>
<dbReference type="SMART" id="SM00216">
    <property type="entry name" value="VWD"/>
    <property type="match status" value="1"/>
</dbReference>
<feature type="disulfide bond" evidence="16">
    <location>
        <begin position="1149"/>
        <end position="1158"/>
    </location>
</feature>
<evidence type="ECO:0000256" key="8">
    <source>
        <dbReference type="ARBA" id="ARBA00022737"/>
    </source>
</evidence>
<sequence length="3500" mass="368961">MVPAWLQGPCGVVAGLRPRKLRALCLLLAAVLQAVGESAPPAEKTSKPSRLPAERVKRNYGPNICFNRGQQQCCPGWQRSAGSGQCLQAHCPFGCGNGVCIAPYTCRCPTGPNQGYHISCQDEVENTLRPDVYTVQEGLPPLPVDLSKEHSSPYRRIRVHKRITIKKRPKVPPRPVDQEFSAAALVETYPVGQEVVESTGVLQPGDTQYVDRGQTLTLCSGYGCGQQTLCVNYGGCQPGQPIQRQPTSCATAGCEQRCQLVNGQPICTCYHGYTLKEDGRYCADVDECTRYGNSYRLCEQECQNTVGSYYCSCQPGFVLQPNRRTCSPVPGIPTSVILPGDCTSGCPGGEQICGVGFELQQTPYGEQCVEIDECTQSHCSQGCRDSEGGFTCTCLEGFKLDADGTRCIDEDECSQDNWRPCHQICQNTVGSFQCSCQHGFRLLNNGRSCMDINECTEGRPRCHHQCQNTYGSYKCTCRSGFRLLEDGSTCGDIDECAVTAGICQGACVNTIGSYQCACPQGYNMEGGRCVDVDECRQPDRGRCEQMCVNNVGSYFCSCNRGFVLTSDGRGCGDIDECELYGTRVCQQGCTNTYGSYTCHCPDGYKLHENGQNCVDVDECQVHTRMCHYECQNTMGSFSCSCPPGYTLGSDGRTCNDIDECALGGNGCQHGCQNNIGSYVCVCRDGYTIDPNGQCVDEDECGADNPCSHQCVNTEGGFQCLCPRGLSLMPDGQRCEDRDECAQPSQGGCHHSCVNIHGSYYCTCNHGYRLMPDRKRCQATDTGTGCPEVSIPCPMQCPQGFRPDSTGVNCVDIDECQVLQTCGYCSGYRKCSHTCVNTAGSFYCTCPPSLTLHPDGRTCVPVSPQPTCDRTCLNGGTCRVSGGCYTSCVITYCECPDGFTGLNCEIGAGGCSPPCANGGSCVEKECVCPPGLTGKTCAIDINECQTNVSECAHRCQNTFGSFQCLCPPDSTLNADGKTCKEIGCFPDCMSGGSCVNNKCVCPTGLNGPTCQQDVNECLENNGECDEICRNTFGSYNCFCKAGTTLNPDGKTCSDGTCQPACENGGKCENGVCLCREGFMGPSCAIDIDECGLEIESYRTCDHDCVNTVGSYYCTCVFGYQLQEDGRSCKERGCDPACENGGTCQFGQCICPVGYSGPTCSSEEPCEPACENGGTCVAGECLCPPGYLGPSCAIEAPCEPTCENGGTCKAGQCVCPPGYLGPSCAIEAPCEPTCENGGTCKAGQCVCPPGYLGPSCAIEAPCEPTCENGGTCVAGQCLCPLGYLGPNCAVEAPCEPSCENGGTCKAGQCVCPPGYLGRDCLIEMACEPTCENGGTCKAGQCICPPGYLGPSCAIEAPCEPTCENGGTCVAGQCLCPLGYLGPSCAVEAPCEPTCENGGTCKAGQCLCPPGYLGPSCAIEAPCEPTCENGGTCKAGQCVCPPGYLGPSCVIEAPCEPTCENGGTCKAGQCVCEPGYLGPSCAIEAPCEPTCENGGTCVVGQCLCPLGYLGPSCAVEAPCEPTCENGGTCKAGQCVCPPGYLGPSCAIEAPCEPTCENGGTCKAGQCICPPGYLGPSCAIEAPCEPTCENGGTCKAGQCVCPPGYLGPICAIEAPCEPTCENGGTCKAGQCVCPPGYLGPSCAIEEPCEPTCENGGTCKAGQCVCPPGYLGPSCAIEMACEPTCENGGTCKAGQCVCPPGYLGPSCAIEAPCEPTCENGGTCKAGQCVCPPGYLGPSCAIEAPCEPICENGGTCVAGQCLCPLGYLGPSCAIEAPCEPTCENGGTCVAGQCVCPPGYLGRGCAIEAPCEPTCENGGTCKAGQCVCPPGYLGPSCAIEAPCEPTCENGGTCKAGQCVCPPGYLGPSCAIEAPCEPACENGGTCVAGQCLCPLGYLGPSCAVEAPCEPTCENGGTCKAGQCVCPPGYLGPSCAIEAPCEPTCENGGTCKAGQCVCPPGYLGPSCAIEAPCEPTCENGGTCVAGQCVCPPGYLGPSCAIEAPCEPTCENGGTCKAGQCVCPPGYIGQSCSDEAPCEPTCVNGATCKAGVCICPPGFLGPSCEIDIDECGSIGLESTSLCDHNCVNTLGSYYCTCRTGYQLRNDSSSCKDIDECLVGMDECHPTANCTNTVGSYTCSCNVGHVGDGRVCLDIDECDSGTADCDPAATCTNTAGSYSCECNDGYEGDGKTCVATCYPPCGLGSRCVNGTCLCPPGFVGDACNADVDECVMTPGVCEFECENTIGSYRCVCPAGFRLNPEDQSTCLDIDECEEEVCSQQCMNSYGSFKCTCDLGFVLDVDGFNCTELKLFPCTFDGVLYESGSTWEVDLCTECSCNDGIILCSECPTLPCTTTEQPEGDCCPRCKACIQEGLEYQHQDSWSPMFDSCQVCTCLEGETQCEPVDCDLPCTHPVVPPGECCGECTDCSYEGSVIPSGTVFFQTPKNCSQCLCLDGDVQCIEEECPPVACSNPIQGPCCPYCPEDCIIEDEEGSGVYEHGEVFNPSDDPCVECTCMDGELDCQSIECIVPNCPIEFQFQPPGTCCTICSEEPIGCLTADNTVIPIGRTFTLQGEPCKFCSCQAGGNVACETIECEVSCTHPVTYPGVCCPDCSGACSYNNVTYPDGGAFPSADADCENCTCLEGNVQCEPVSCAILCSHPYQPEGACCPICEDCYYQGRFHENRGIFVPENNPCQTCLCALGHVTCTSNCPPLNCTNKVLIPGECCPVCTDETCVREDGVQFAQGQTWTPLDDPCTQCACVRSGIVCRAVTCEVECTYGLQTEDTCCPDCSVCDYEEVVYQDGQVFQPNGDVCTTCTCEGGEVNCVTQTCPDLTCTVIEPQLGKCCPKCQECVDDDGMRYSHGQPWSPANDSCTSCLCANAEISCTTITCPAVCDKPTLVPGYCCPVCDGCEYNGQKFQEGDVFKPDDDQCVECQCQDDQLVCSTIVCPIPACSAEETVLEEGACCPMCKGEIQRADYCEVDEVRHPSGSSFKLDDCTTCVCENGNSTCRTETCANLLCPTDEKLRLPGECCPICRGLACMFENEMIPYGETFTPKGDNCSICVCKGGDVPECERVACPLPKCNIGNQVLQPGSCCVECTVEEWCYYRGDRYLLGETWTDECNDCVCVGGDYQCTPRTCPTLVCNQGEMPFPVPEACCDVCVPDSGTCIVFGDPHYRTFDGRYHDFQGTCTYILSEDGVDNTFQIIVQNALWRQIHDPVLGECPGQGSNTTVGNDGKGTYAVAWTQLVSIHLGSNTIDLLPGHSVFVNKEVVELPYAVEPVFSIQRAGEYVVMTAAIGIKVSWDGEHFVEVEAAGSYRGKLQGLCGDFNAYPDDDLRMANGNTALTASDFGNSWEIGERPDCSCRYGKEIKPCESVSLVAQMEATRQCSILKSEIFQPAHRVMAPEPFFDACRYDLCACPEQDRCLCGILSAYAHEAAKQQVILDWRTNSLCGISCPEGFQYDECGPSCPQTCDSTTTPGDRCLQACVPGCFCAAGMVLHNLRCISPSDCPTT</sequence>
<feature type="domain" description="EGF-like" evidence="18">
    <location>
        <begin position="2143"/>
        <end position="2183"/>
    </location>
</feature>
<feature type="disulfide bond" evidence="16">
    <location>
        <begin position="1917"/>
        <end position="1926"/>
    </location>
</feature>
<feature type="disulfide bond" evidence="16">
    <location>
        <begin position="910"/>
        <end position="920"/>
    </location>
</feature>
<feature type="domain" description="VWFC" evidence="19">
    <location>
        <begin position="2659"/>
        <end position="2717"/>
    </location>
</feature>
<dbReference type="InterPro" id="IPR001007">
    <property type="entry name" value="VWF_dom"/>
</dbReference>
<feature type="domain" description="EGF-like" evidence="18">
    <location>
        <begin position="1480"/>
        <end position="1511"/>
    </location>
</feature>
<keyword evidence="12" id="KW-0472">Membrane</keyword>
<feature type="domain" description="EGF-like" evidence="18">
    <location>
        <begin position="939"/>
        <end position="979"/>
    </location>
</feature>
<dbReference type="FunFam" id="2.10.25.10:FF:000014">
    <property type="entry name" value="Latent-transforming growth factor beta-binding protein 3"/>
    <property type="match status" value="1"/>
</dbReference>
<comment type="subcellular location">
    <subcellularLocation>
        <location evidence="1">Membrane</location>
        <topology evidence="1">Single-pass type I membrane protein</topology>
    </subcellularLocation>
    <subcellularLocation>
        <location evidence="2">Secreted</location>
    </subcellularLocation>
</comment>
<evidence type="ECO:0000259" key="18">
    <source>
        <dbReference type="PROSITE" id="PS50026"/>
    </source>
</evidence>
<feature type="disulfide bond" evidence="16">
    <location>
        <begin position="1516"/>
        <end position="1526"/>
    </location>
</feature>
<feature type="disulfide bond" evidence="16">
    <location>
        <begin position="2028"/>
        <end position="2038"/>
    </location>
</feature>
<feature type="disulfide bond" evidence="16">
    <location>
        <begin position="700"/>
        <end position="710"/>
    </location>
</feature>
<feature type="disulfide bond" evidence="16">
    <location>
        <begin position="1964"/>
        <end position="1974"/>
    </location>
</feature>
<feature type="signal peptide" evidence="17">
    <location>
        <begin position="1"/>
        <end position="36"/>
    </location>
</feature>
<feature type="domain" description="EGF-like" evidence="18">
    <location>
        <begin position="492"/>
        <end position="530"/>
    </location>
</feature>
<feature type="domain" description="VWFC" evidence="19">
    <location>
        <begin position="2778"/>
        <end position="2837"/>
    </location>
</feature>
<keyword evidence="6" id="KW-0812">Transmembrane</keyword>
<feature type="disulfide bond" evidence="16">
    <location>
        <begin position="1772"/>
        <end position="1782"/>
    </location>
</feature>
<dbReference type="InterPro" id="IPR036084">
    <property type="entry name" value="Ser_inhib-like_sf"/>
</dbReference>
<dbReference type="InterPro" id="IPR013111">
    <property type="entry name" value="EGF_extracell"/>
</dbReference>
<feature type="disulfide bond" evidence="16">
    <location>
        <begin position="1580"/>
        <end position="1590"/>
    </location>
</feature>
<comment type="caution">
    <text evidence="16">Lacks conserved residue(s) required for the propagation of feature annotation.</text>
</comment>
<feature type="disulfide bond" evidence="16">
    <location>
        <begin position="1644"/>
        <end position="1654"/>
    </location>
</feature>
<dbReference type="Pfam" id="PF23334">
    <property type="entry name" value="VWC2L_2nd"/>
    <property type="match status" value="1"/>
</dbReference>
<feature type="disulfide bond" evidence="16">
    <location>
        <begin position="1900"/>
        <end position="1910"/>
    </location>
</feature>
<evidence type="ECO:0000256" key="16">
    <source>
        <dbReference type="PROSITE-ProRule" id="PRU00076"/>
    </source>
</evidence>
<dbReference type="SUPFAM" id="SSF57567">
    <property type="entry name" value="Serine protease inhibitors"/>
    <property type="match status" value="1"/>
</dbReference>
<dbReference type="GO" id="GO:0005509">
    <property type="term" value="F:calcium ion binding"/>
    <property type="evidence" value="ECO:0007669"/>
    <property type="project" value="InterPro"/>
</dbReference>
<feature type="domain" description="VWFC" evidence="19">
    <location>
        <begin position="2719"/>
        <end position="2778"/>
    </location>
</feature>
<feature type="disulfide bond" evidence="16">
    <location>
        <begin position="1228"/>
        <end position="1238"/>
    </location>
</feature>
<feature type="disulfide bond" evidence="16">
    <location>
        <begin position="1292"/>
        <end position="1302"/>
    </location>
</feature>
<feature type="domain" description="VWFC" evidence="19">
    <location>
        <begin position="2355"/>
        <end position="2413"/>
    </location>
</feature>
<feature type="domain" description="EGF-like" evidence="18">
    <location>
        <begin position="906"/>
        <end position="937"/>
    </location>
</feature>
<feature type="disulfide bond" evidence="16">
    <location>
        <begin position="1789"/>
        <end position="1798"/>
    </location>
</feature>
<evidence type="ECO:0000256" key="2">
    <source>
        <dbReference type="ARBA" id="ARBA00004613"/>
    </source>
</evidence>
<feature type="disulfide bond" evidence="16">
    <location>
        <begin position="1565"/>
        <end position="1574"/>
    </location>
</feature>
<feature type="disulfide bond" evidence="16">
    <location>
        <begin position="894"/>
        <end position="903"/>
    </location>
</feature>
<dbReference type="PROSITE" id="PS00022">
    <property type="entry name" value="EGF_1"/>
    <property type="match status" value="32"/>
</dbReference>
<feature type="disulfide bond" evidence="16">
    <location>
        <begin position="1708"/>
        <end position="1718"/>
    </location>
</feature>
<feature type="domain" description="VWFC" evidence="19">
    <location>
        <begin position="2540"/>
        <end position="2600"/>
    </location>
</feature>
<dbReference type="PROSITE" id="PS50026">
    <property type="entry name" value="EGF_3"/>
    <property type="match status" value="36"/>
</dbReference>
<feature type="disulfide bond" evidence="16">
    <location>
        <begin position="1277"/>
        <end position="1286"/>
    </location>
</feature>
<feature type="domain" description="EGF-like" evidence="18">
    <location>
        <begin position="1608"/>
        <end position="1639"/>
    </location>
</feature>
<dbReference type="Pfam" id="PF25024">
    <property type="entry name" value="EGF_TEN"/>
    <property type="match status" value="3"/>
</dbReference>
<evidence type="ECO:0000256" key="5">
    <source>
        <dbReference type="ARBA" id="ARBA00022583"/>
    </source>
</evidence>
<dbReference type="InterPro" id="IPR001846">
    <property type="entry name" value="VWF_type-D"/>
</dbReference>
<feature type="disulfide bond" evidence="16">
    <location>
        <begin position="1853"/>
        <end position="1862"/>
    </location>
</feature>
<feature type="disulfide bond" evidence="16">
    <location>
        <begin position="2045"/>
        <end position="2054"/>
    </location>
</feature>
<dbReference type="Pfam" id="PF07645">
    <property type="entry name" value="EGF_CA"/>
    <property type="match status" value="8"/>
</dbReference>
<dbReference type="InterPro" id="IPR050969">
    <property type="entry name" value="Dev_Signal_Modulators"/>
</dbReference>
<evidence type="ECO:0000256" key="7">
    <source>
        <dbReference type="ARBA" id="ARBA00022729"/>
    </source>
</evidence>
<dbReference type="SUPFAM" id="SSF57184">
    <property type="entry name" value="Growth factor receptor domain"/>
    <property type="match status" value="6"/>
</dbReference>
<feature type="disulfide bond" evidence="16">
    <location>
        <begin position="1661"/>
        <end position="1670"/>
    </location>
</feature>
<evidence type="ECO:0000259" key="19">
    <source>
        <dbReference type="PROSITE" id="PS50184"/>
    </source>
</evidence>
<feature type="domain" description="VWFC" evidence="19">
    <location>
        <begin position="2896"/>
        <end position="2957"/>
    </location>
</feature>
<feature type="domain" description="EGF-like" evidence="18">
    <location>
        <begin position="1832"/>
        <end position="1863"/>
    </location>
</feature>
<dbReference type="InterPro" id="IPR024731">
    <property type="entry name" value="NELL2-like_EGF"/>
</dbReference>
<feature type="disulfide bond" evidence="16">
    <location>
        <begin position="1405"/>
        <end position="1414"/>
    </location>
</feature>
<name>A0A9J7KQI2_BRAFL</name>
<dbReference type="InterPro" id="IPR014853">
    <property type="entry name" value="VWF/SSPO/ZAN-like_Cys-rich_dom"/>
</dbReference>
<feature type="disulfide bond" evidence="16">
    <location>
        <begin position="1420"/>
        <end position="1430"/>
    </location>
</feature>
<feature type="chain" id="PRO_5039955222" evidence="17">
    <location>
        <begin position="37"/>
        <end position="3500"/>
    </location>
</feature>
<dbReference type="InterPro" id="IPR018097">
    <property type="entry name" value="EGF_Ca-bd_CS"/>
</dbReference>
<dbReference type="SUPFAM" id="SSF57603">
    <property type="entry name" value="FnI-like domain"/>
    <property type="match status" value="14"/>
</dbReference>
<feature type="domain" description="VWFC" evidence="19">
    <location>
        <begin position="3090"/>
        <end position="3149"/>
    </location>
</feature>
<feature type="disulfide bond" evidence="16">
    <location>
        <begin position="1836"/>
        <end position="1846"/>
    </location>
</feature>
<dbReference type="PROSITE" id="PS01186">
    <property type="entry name" value="EGF_2"/>
    <property type="match status" value="43"/>
</dbReference>
<dbReference type="Gene3D" id="6.20.200.20">
    <property type="match status" value="11"/>
</dbReference>
<feature type="disulfide bond" evidence="16">
    <location>
        <begin position="1548"/>
        <end position="1558"/>
    </location>
</feature>
<feature type="domain" description="EGF-like" evidence="18">
    <location>
        <begin position="615"/>
        <end position="655"/>
    </location>
</feature>
<dbReference type="Pfam" id="PF12661">
    <property type="entry name" value="hEGF"/>
    <property type="match status" value="10"/>
</dbReference>
<feature type="domain" description="EGF-like" evidence="18">
    <location>
        <begin position="1768"/>
        <end position="1799"/>
    </location>
</feature>
<dbReference type="SMART" id="SM00214">
    <property type="entry name" value="VWC"/>
    <property type="match status" value="14"/>
</dbReference>
<evidence type="ECO:0000256" key="14">
    <source>
        <dbReference type="ARBA" id="ARBA00023170"/>
    </source>
</evidence>
<feature type="disulfide bond" evidence="16">
    <location>
        <begin position="2013"/>
        <end position="2022"/>
    </location>
</feature>
<feature type="disulfide bond" evidence="16">
    <location>
        <begin position="867"/>
        <end position="877"/>
    </location>
</feature>
<dbReference type="FunFam" id="2.10.25.10:FF:000038">
    <property type="entry name" value="Fibrillin 2"/>
    <property type="match status" value="2"/>
</dbReference>
<feature type="disulfide bond" evidence="16">
    <location>
        <begin position="1949"/>
        <end position="1958"/>
    </location>
</feature>
<feature type="domain" description="EGF-like" evidence="18">
    <location>
        <begin position="1960"/>
        <end position="1991"/>
    </location>
</feature>
<feature type="domain" description="EGF-like" evidence="18">
    <location>
        <begin position="1544"/>
        <end position="1575"/>
    </location>
</feature>
<evidence type="ECO:0000256" key="13">
    <source>
        <dbReference type="ARBA" id="ARBA00023157"/>
    </source>
</evidence>
<feature type="disulfide bond" evidence="16">
    <location>
        <begin position="1309"/>
        <end position="1318"/>
    </location>
</feature>
<feature type="disulfide bond" evidence="16">
    <location>
        <begin position="1388"/>
        <end position="1398"/>
    </location>
</feature>
<dbReference type="PROSITE" id="PS00010">
    <property type="entry name" value="ASX_HYDROXYL"/>
    <property type="match status" value="16"/>
</dbReference>
<feature type="domain" description="EGF-like" evidence="18">
    <location>
        <begin position="696"/>
        <end position="735"/>
    </location>
</feature>
<feature type="disulfide bond" evidence="16">
    <location>
        <begin position="1196"/>
        <end position="1206"/>
    </location>
</feature>
<feature type="disulfide bond" evidence="16">
    <location>
        <begin position="1612"/>
        <end position="1622"/>
    </location>
</feature>
<dbReference type="GO" id="GO:0071944">
    <property type="term" value="C:cell periphery"/>
    <property type="evidence" value="ECO:0007669"/>
    <property type="project" value="UniProtKB-ARBA"/>
</dbReference>
<feature type="disulfide bond" evidence="16">
    <location>
        <begin position="1437"/>
        <end position="1446"/>
    </location>
</feature>
<feature type="domain" description="VWFC" evidence="19">
    <location>
        <begin position="2300"/>
        <end position="2355"/>
    </location>
</feature>
<dbReference type="Pfam" id="PF01826">
    <property type="entry name" value="TIL"/>
    <property type="match status" value="1"/>
</dbReference>
<feature type="domain" description="EGF-like" evidence="18">
    <location>
        <begin position="1416"/>
        <end position="1447"/>
    </location>
</feature>
<proteinExistence type="predicted"/>
<feature type="disulfide bond" evidence="16">
    <location>
        <begin position="1533"/>
        <end position="1542"/>
    </location>
</feature>
<feature type="disulfide bond" evidence="16">
    <location>
        <begin position="1597"/>
        <end position="1606"/>
    </location>
</feature>
<feature type="disulfide bond" evidence="16">
    <location>
        <begin position="1725"/>
        <end position="1734"/>
    </location>
</feature>
<evidence type="ECO:0000256" key="4">
    <source>
        <dbReference type="ARBA" id="ARBA00022536"/>
    </source>
</evidence>
<dbReference type="InterPro" id="IPR009030">
    <property type="entry name" value="Growth_fac_rcpt_cys_sf"/>
</dbReference>
<feature type="disulfide bond" evidence="16">
    <location>
        <begin position="1164"/>
        <end position="1174"/>
    </location>
</feature>
<feature type="disulfide bond" evidence="16">
    <location>
        <begin position="1213"/>
        <end position="1222"/>
    </location>
</feature>
<feature type="disulfide bond" evidence="16">
    <location>
        <begin position="1932"/>
        <end position="1942"/>
    </location>
</feature>
<dbReference type="PROSITE" id="PS51233">
    <property type="entry name" value="VWFD"/>
    <property type="match status" value="1"/>
</dbReference>
<feature type="disulfide bond" evidence="16">
    <location>
        <begin position="927"/>
        <end position="936"/>
    </location>
</feature>
<keyword evidence="5" id="KW-0254">Endocytosis</keyword>
<keyword evidence="4 16" id="KW-0245">EGF-like domain</keyword>
<dbReference type="Pfam" id="PF12662">
    <property type="entry name" value="cEGF"/>
    <property type="match status" value="5"/>
</dbReference>
<feature type="domain" description="EGF-like" evidence="18">
    <location>
        <begin position="656"/>
        <end position="695"/>
    </location>
</feature>
<dbReference type="InterPro" id="IPR000742">
    <property type="entry name" value="EGF"/>
</dbReference>
<dbReference type="Gene3D" id="2.10.25.10">
    <property type="entry name" value="Laminin"/>
    <property type="match status" value="38"/>
</dbReference>
<keyword evidence="10" id="KW-1133">Transmembrane helix</keyword>
<dbReference type="GeneID" id="118410575"/>
<feature type="domain" description="VWFC" evidence="19">
    <location>
        <begin position="2964"/>
        <end position="3023"/>
    </location>
</feature>
<feature type="domain" description="VWFD" evidence="20">
    <location>
        <begin position="3153"/>
        <end position="3350"/>
    </location>
</feature>
<dbReference type="Pfam" id="PF00093">
    <property type="entry name" value="VWC"/>
    <property type="match status" value="10"/>
</dbReference>
<evidence type="ECO:0000313" key="22">
    <source>
        <dbReference type="RefSeq" id="XP_035668243.1"/>
    </source>
</evidence>
<dbReference type="GO" id="GO:0005576">
    <property type="term" value="C:extracellular region"/>
    <property type="evidence" value="ECO:0000318"/>
    <property type="project" value="GO_Central"/>
</dbReference>
<dbReference type="OMA" id="RKSIGKC"/>
<dbReference type="FunFam" id="2.10.25.10:FF:000119">
    <property type="entry name" value="vitamin K-dependent protein S"/>
    <property type="match status" value="1"/>
</dbReference>
<feature type="domain" description="VWFC" evidence="19">
    <location>
        <begin position="2601"/>
        <end position="2659"/>
    </location>
</feature>
<dbReference type="SUPFAM" id="SSF57196">
    <property type="entry name" value="EGF/Laminin"/>
    <property type="match status" value="5"/>
</dbReference>
<keyword evidence="14" id="KW-0675">Receptor</keyword>
<feature type="domain" description="EGF-like" evidence="18">
    <location>
        <begin position="1224"/>
        <end position="1255"/>
    </location>
</feature>
<evidence type="ECO:0000256" key="12">
    <source>
        <dbReference type="ARBA" id="ARBA00023136"/>
    </source>
</evidence>
<feature type="domain" description="EGF-like" evidence="18">
    <location>
        <begin position="1704"/>
        <end position="1735"/>
    </location>
</feature>
<feature type="domain" description="VWFC" evidence="19">
    <location>
        <begin position="2837"/>
        <end position="2896"/>
    </location>
</feature>
<keyword evidence="7 17" id="KW-0732">Signal</keyword>
<feature type="domain" description="EGF-like" evidence="18">
    <location>
        <begin position="409"/>
        <end position="450"/>
    </location>
</feature>
<dbReference type="Pfam" id="PF00094">
    <property type="entry name" value="VWD"/>
    <property type="match status" value="2"/>
</dbReference>